<reference evidence="3" key="1">
    <citation type="journal article" date="2019" name="Int. J. Syst. Evol. Microbiol.">
        <title>The Global Catalogue of Microorganisms (GCM) 10K type strain sequencing project: providing services to taxonomists for standard genome sequencing and annotation.</title>
        <authorList>
            <consortium name="The Broad Institute Genomics Platform"/>
            <consortium name="The Broad Institute Genome Sequencing Center for Infectious Disease"/>
            <person name="Wu L."/>
            <person name="Ma J."/>
        </authorList>
    </citation>
    <scope>NUCLEOTIDE SEQUENCE [LARGE SCALE GENOMIC DNA]</scope>
    <source>
        <strain evidence="3">CGMCC 1.15353</strain>
    </source>
</reference>
<evidence type="ECO:0000313" key="3">
    <source>
        <dbReference type="Proteomes" id="UP000642571"/>
    </source>
</evidence>
<gene>
    <name evidence="2" type="ORF">GCM10011389_22160</name>
</gene>
<feature type="transmembrane region" description="Helical" evidence="1">
    <location>
        <begin position="12"/>
        <end position="31"/>
    </location>
</feature>
<dbReference type="RefSeq" id="WP_188653706.1">
    <property type="nucleotide sequence ID" value="NZ_BMIN01000008.1"/>
</dbReference>
<keyword evidence="3" id="KW-1185">Reference proteome</keyword>
<dbReference type="Proteomes" id="UP000642571">
    <property type="component" value="Unassembled WGS sequence"/>
</dbReference>
<sequence length="65" mass="7012">MLGRGKNTVGKVLAYLGIWVFAAGFAFSDLLGIEGTPELLETLSIPLLVIGVLMLVSSNFFRLKN</sequence>
<dbReference type="EMBL" id="BMIN01000008">
    <property type="protein sequence ID" value="GGD14074.1"/>
    <property type="molecule type" value="Genomic_DNA"/>
</dbReference>
<organism evidence="2 3">
    <name type="scientific">Pontibacillus salipaludis</name>
    <dbReference type="NCBI Taxonomy" id="1697394"/>
    <lineage>
        <taxon>Bacteria</taxon>
        <taxon>Bacillati</taxon>
        <taxon>Bacillota</taxon>
        <taxon>Bacilli</taxon>
        <taxon>Bacillales</taxon>
        <taxon>Bacillaceae</taxon>
        <taxon>Pontibacillus</taxon>
    </lineage>
</organism>
<keyword evidence="1" id="KW-1133">Transmembrane helix</keyword>
<protein>
    <submittedName>
        <fullName evidence="2">Uncharacterized protein</fullName>
    </submittedName>
</protein>
<comment type="caution">
    <text evidence="2">The sequence shown here is derived from an EMBL/GenBank/DDBJ whole genome shotgun (WGS) entry which is preliminary data.</text>
</comment>
<feature type="transmembrane region" description="Helical" evidence="1">
    <location>
        <begin position="43"/>
        <end position="61"/>
    </location>
</feature>
<proteinExistence type="predicted"/>
<evidence type="ECO:0000256" key="1">
    <source>
        <dbReference type="SAM" id="Phobius"/>
    </source>
</evidence>
<keyword evidence="1" id="KW-0472">Membrane</keyword>
<evidence type="ECO:0000313" key="2">
    <source>
        <dbReference type="EMBL" id="GGD14074.1"/>
    </source>
</evidence>
<accession>A0ABQ1Q6L6</accession>
<keyword evidence="1" id="KW-0812">Transmembrane</keyword>
<name>A0ABQ1Q6L6_9BACI</name>